<dbReference type="AlphaFoldDB" id="A0A9P8A107"/>
<sequence>MVKGLDILDLVERLWADRPRDNDVPNKMTLLELLDKGEVQCGDEEVHKDLQKEILLDLDYEGEPDEEEVRAGDSVTFAEADQNKKIAVMIEAFGKRIKSLAAFLTRLLESPEAPQNIEESHVLDLAFSGTNLTEQELKAILHIANALTPYTQ</sequence>
<evidence type="ECO:0000313" key="1">
    <source>
        <dbReference type="EMBL" id="KAG9320429.1"/>
    </source>
</evidence>
<evidence type="ECO:0000313" key="2">
    <source>
        <dbReference type="Proteomes" id="UP000717515"/>
    </source>
</evidence>
<dbReference type="Proteomes" id="UP000717515">
    <property type="component" value="Unassembled WGS sequence"/>
</dbReference>
<name>A0A9P8A107_MORAP</name>
<reference evidence="1" key="1">
    <citation type="submission" date="2021-07" db="EMBL/GenBank/DDBJ databases">
        <title>Draft genome of Mortierella alpina, strain LL118, isolated from an aspen leaf litter sample.</title>
        <authorList>
            <person name="Yang S."/>
            <person name="Vinatzer B.A."/>
        </authorList>
    </citation>
    <scope>NUCLEOTIDE SEQUENCE</scope>
    <source>
        <strain evidence="1">LL118</strain>
    </source>
</reference>
<proteinExistence type="predicted"/>
<dbReference type="EMBL" id="JAIFTL010000291">
    <property type="protein sequence ID" value="KAG9320429.1"/>
    <property type="molecule type" value="Genomic_DNA"/>
</dbReference>
<comment type="caution">
    <text evidence="1">The sequence shown here is derived from an EMBL/GenBank/DDBJ whole genome shotgun (WGS) entry which is preliminary data.</text>
</comment>
<gene>
    <name evidence="1" type="ORF">KVV02_002524</name>
</gene>
<accession>A0A9P8A107</accession>
<organism evidence="1 2">
    <name type="scientific">Mortierella alpina</name>
    <name type="common">Oleaginous fungus</name>
    <name type="synonym">Mortierella renispora</name>
    <dbReference type="NCBI Taxonomy" id="64518"/>
    <lineage>
        <taxon>Eukaryota</taxon>
        <taxon>Fungi</taxon>
        <taxon>Fungi incertae sedis</taxon>
        <taxon>Mucoromycota</taxon>
        <taxon>Mortierellomycotina</taxon>
        <taxon>Mortierellomycetes</taxon>
        <taxon>Mortierellales</taxon>
        <taxon>Mortierellaceae</taxon>
        <taxon>Mortierella</taxon>
    </lineage>
</organism>
<protein>
    <submittedName>
        <fullName evidence="1">Uncharacterized protein</fullName>
    </submittedName>
</protein>